<dbReference type="InterPro" id="IPR012340">
    <property type="entry name" value="NA-bd_OB-fold"/>
</dbReference>
<dbReference type="GO" id="GO:0003723">
    <property type="term" value="F:RNA binding"/>
    <property type="evidence" value="ECO:0007669"/>
    <property type="project" value="UniProtKB-KW"/>
</dbReference>
<dbReference type="InterPro" id="IPR036612">
    <property type="entry name" value="KH_dom_type_1_sf"/>
</dbReference>
<dbReference type="Gene3D" id="2.40.50.140">
    <property type="entry name" value="Nucleic acid-binding proteins"/>
    <property type="match status" value="1"/>
</dbReference>
<dbReference type="GO" id="GO:0071051">
    <property type="term" value="P:poly(A)-dependent snoRNA 3'-end processing"/>
    <property type="evidence" value="ECO:0007669"/>
    <property type="project" value="TreeGrafter"/>
</dbReference>
<dbReference type="GO" id="GO:0000467">
    <property type="term" value="P:exonucleolytic trimming to generate mature 3'-end of 5.8S rRNA from tricistronic rRNA transcript (SSU-rRNA, 5.8S rRNA, LSU-rRNA)"/>
    <property type="evidence" value="ECO:0007669"/>
    <property type="project" value="TreeGrafter"/>
</dbReference>
<dbReference type="GO" id="GO:0071035">
    <property type="term" value="P:nuclear polyadenylation-dependent rRNA catabolic process"/>
    <property type="evidence" value="ECO:0007669"/>
    <property type="project" value="TreeGrafter"/>
</dbReference>
<dbReference type="FunFam" id="3.30.1370.10:FF:000038">
    <property type="entry name" value="exosome complex component RRP40"/>
    <property type="match status" value="1"/>
</dbReference>
<evidence type="ECO:0000256" key="4">
    <source>
        <dbReference type="ARBA" id="ARBA00022490"/>
    </source>
</evidence>
<evidence type="ECO:0000256" key="1">
    <source>
        <dbReference type="ARBA" id="ARBA00004496"/>
    </source>
</evidence>
<dbReference type="Pfam" id="PF18311">
    <property type="entry name" value="Rrp40_N"/>
    <property type="match status" value="1"/>
</dbReference>
<dbReference type="GO" id="GO:0005730">
    <property type="term" value="C:nucleolus"/>
    <property type="evidence" value="ECO:0007669"/>
    <property type="project" value="UniProtKB-SubCell"/>
</dbReference>
<dbReference type="CDD" id="cd22526">
    <property type="entry name" value="KH-I_Rrp40"/>
    <property type="match status" value="1"/>
</dbReference>
<dbReference type="EMBL" id="CAMKVN010002119">
    <property type="protein sequence ID" value="CAI2179639.1"/>
    <property type="molecule type" value="Genomic_DNA"/>
</dbReference>
<dbReference type="Pfam" id="PF21262">
    <property type="entry name" value="RRP40_S1"/>
    <property type="match status" value="1"/>
</dbReference>
<comment type="subcellular location">
    <subcellularLocation>
        <location evidence="1">Cytoplasm</location>
    </subcellularLocation>
    <subcellularLocation>
        <location evidence="2">Nucleus</location>
        <location evidence="2">Nucleolus</location>
    </subcellularLocation>
</comment>
<evidence type="ECO:0000256" key="8">
    <source>
        <dbReference type="ARBA" id="ARBA00023242"/>
    </source>
</evidence>
<evidence type="ECO:0000256" key="5">
    <source>
        <dbReference type="ARBA" id="ARBA00022552"/>
    </source>
</evidence>
<dbReference type="GO" id="GO:0000176">
    <property type="term" value="C:nuclear exosome (RNase complex)"/>
    <property type="evidence" value="ECO:0007669"/>
    <property type="project" value="TreeGrafter"/>
</dbReference>
<feature type="domain" description="K Homology" evidence="10">
    <location>
        <begin position="160"/>
        <end position="209"/>
    </location>
</feature>
<evidence type="ECO:0000256" key="6">
    <source>
        <dbReference type="ARBA" id="ARBA00022835"/>
    </source>
</evidence>
<keyword evidence="13" id="KW-1185">Reference proteome</keyword>
<protein>
    <recommendedName>
        <fullName evidence="9">Ribosomal RNA-processing protein 40</fullName>
    </recommendedName>
</protein>
<dbReference type="OrthoDB" id="340500at2759"/>
<dbReference type="GO" id="GO:0034475">
    <property type="term" value="P:U4 snRNA 3'-end processing"/>
    <property type="evidence" value="ECO:0007669"/>
    <property type="project" value="TreeGrafter"/>
</dbReference>
<comment type="caution">
    <text evidence="12">The sequence shown here is derived from an EMBL/GenBank/DDBJ whole genome shotgun (WGS) entry which is preliminary data.</text>
</comment>
<evidence type="ECO:0000313" key="13">
    <source>
        <dbReference type="Proteomes" id="UP001153678"/>
    </source>
</evidence>
<dbReference type="AlphaFoldDB" id="A0A9W4SR21"/>
<keyword evidence="5" id="KW-0698">rRNA processing</keyword>
<organism evidence="12 13">
    <name type="scientific">Funneliformis geosporum</name>
    <dbReference type="NCBI Taxonomy" id="1117311"/>
    <lineage>
        <taxon>Eukaryota</taxon>
        <taxon>Fungi</taxon>
        <taxon>Fungi incertae sedis</taxon>
        <taxon>Mucoromycota</taxon>
        <taxon>Glomeromycotina</taxon>
        <taxon>Glomeromycetes</taxon>
        <taxon>Glomerales</taxon>
        <taxon>Glomeraceae</taxon>
        <taxon>Funneliformis</taxon>
    </lineage>
</organism>
<evidence type="ECO:0000259" key="11">
    <source>
        <dbReference type="Pfam" id="PF18311"/>
    </source>
</evidence>
<name>A0A9W4SR21_9GLOM</name>
<evidence type="ECO:0000256" key="9">
    <source>
        <dbReference type="ARBA" id="ARBA00030615"/>
    </source>
</evidence>
<dbReference type="GO" id="GO:0000177">
    <property type="term" value="C:cytoplasmic exosome (RNase complex)"/>
    <property type="evidence" value="ECO:0007669"/>
    <property type="project" value="TreeGrafter"/>
</dbReference>
<dbReference type="InterPro" id="IPR041054">
    <property type="entry name" value="Rrp40_N_euk"/>
</dbReference>
<dbReference type="InterPro" id="IPR026699">
    <property type="entry name" value="Exosome_RNA_bind1/RRP40/RRP4"/>
</dbReference>
<dbReference type="InterPro" id="IPR004088">
    <property type="entry name" value="KH_dom_type_1"/>
</dbReference>
<dbReference type="SUPFAM" id="SSF54791">
    <property type="entry name" value="Eukaryotic type KH-domain (KH-domain type I)"/>
    <property type="match status" value="1"/>
</dbReference>
<dbReference type="PANTHER" id="PTHR21321:SF1">
    <property type="entry name" value="EXOSOME COMPLEX COMPONENT RRP40"/>
    <property type="match status" value="1"/>
</dbReference>
<dbReference type="Proteomes" id="UP001153678">
    <property type="component" value="Unassembled WGS sequence"/>
</dbReference>
<gene>
    <name evidence="12" type="ORF">FWILDA_LOCUS9190</name>
</gene>
<dbReference type="SUPFAM" id="SSF110324">
    <property type="entry name" value="Ribosomal L27 protein-like"/>
    <property type="match status" value="1"/>
</dbReference>
<evidence type="ECO:0000313" key="12">
    <source>
        <dbReference type="EMBL" id="CAI2179639.1"/>
    </source>
</evidence>
<evidence type="ECO:0000256" key="7">
    <source>
        <dbReference type="ARBA" id="ARBA00022884"/>
    </source>
</evidence>
<keyword evidence="7" id="KW-0694">RNA-binding</keyword>
<dbReference type="GO" id="GO:0010468">
    <property type="term" value="P:regulation of gene expression"/>
    <property type="evidence" value="ECO:0007669"/>
    <property type="project" value="UniProtKB-ARBA"/>
</dbReference>
<dbReference type="Gene3D" id="2.40.50.100">
    <property type="match status" value="1"/>
</dbReference>
<reference evidence="12" key="1">
    <citation type="submission" date="2022-08" db="EMBL/GenBank/DDBJ databases">
        <authorList>
            <person name="Kallberg Y."/>
            <person name="Tangrot J."/>
            <person name="Rosling A."/>
        </authorList>
    </citation>
    <scope>NUCLEOTIDE SEQUENCE</scope>
    <source>
        <strain evidence="12">Wild A</strain>
    </source>
</reference>
<keyword evidence="6" id="KW-0271">Exosome</keyword>
<feature type="domain" description="Exosome complex exonuclease Rrp40 N-terminal" evidence="11">
    <location>
        <begin position="33"/>
        <end position="71"/>
    </location>
</feature>
<evidence type="ECO:0000259" key="10">
    <source>
        <dbReference type="Pfam" id="PF15985"/>
    </source>
</evidence>
<dbReference type="InterPro" id="IPR049469">
    <property type="entry name" value="RRP40_KH-I"/>
</dbReference>
<keyword evidence="4" id="KW-0963">Cytoplasm</keyword>
<dbReference type="Gene3D" id="3.30.1370.10">
    <property type="entry name" value="K Homology domain, type 1"/>
    <property type="match status" value="1"/>
</dbReference>
<sequence length="244" mass="27213">MNSKTDRMVIDQESDLKVVLPGDPIELKKKESLKLGPGLTQTQDSIICIKAGILNHSKDGKKVWVESNQKRYIPVGGESVLGIVTYKGGEFYRLDIGSAQQATLSNTAFENATKKNRPILNIGSLVYARVSSANKDMEPELECINPSTNKADGFGELEGGYVIKCSLRYCRKLLLNENSILSLLKILEQKYEFEMAIGMNGKIWIKSKTISDTIICCNIIKRAESLNSSNTNADEFKRLLKIFR</sequence>
<dbReference type="PANTHER" id="PTHR21321">
    <property type="entry name" value="PNAS-3 RELATED"/>
    <property type="match status" value="1"/>
</dbReference>
<keyword evidence="8" id="KW-0539">Nucleus</keyword>
<dbReference type="FunFam" id="2.40.50.140:FF:000112">
    <property type="entry name" value="Exosome complex component RRP40"/>
    <property type="match status" value="1"/>
</dbReference>
<dbReference type="GO" id="GO:0071034">
    <property type="term" value="P:CUT catabolic process"/>
    <property type="evidence" value="ECO:0007669"/>
    <property type="project" value="TreeGrafter"/>
</dbReference>
<proteinExistence type="inferred from homology"/>
<dbReference type="CDD" id="cd05790">
    <property type="entry name" value="S1_Rrp40"/>
    <property type="match status" value="1"/>
</dbReference>
<dbReference type="SUPFAM" id="SSF50249">
    <property type="entry name" value="Nucleic acid-binding proteins"/>
    <property type="match status" value="1"/>
</dbReference>
<evidence type="ECO:0000256" key="2">
    <source>
        <dbReference type="ARBA" id="ARBA00004604"/>
    </source>
</evidence>
<accession>A0A9W4SR21</accession>
<evidence type="ECO:0000256" key="3">
    <source>
        <dbReference type="ARBA" id="ARBA00007841"/>
    </source>
</evidence>
<comment type="similarity">
    <text evidence="3">Belongs to the RRP40 family.</text>
</comment>
<dbReference type="Pfam" id="PF15985">
    <property type="entry name" value="KH_6"/>
    <property type="match status" value="1"/>
</dbReference>
<dbReference type="GO" id="GO:0071038">
    <property type="term" value="P:TRAMP-dependent tRNA surveillance pathway"/>
    <property type="evidence" value="ECO:0007669"/>
    <property type="project" value="TreeGrafter"/>
</dbReference>
<dbReference type="InterPro" id="IPR037319">
    <property type="entry name" value="Rrp40_S1"/>
</dbReference>